<dbReference type="SMART" id="SM00749">
    <property type="entry name" value="BON"/>
    <property type="match status" value="2"/>
</dbReference>
<reference evidence="5 6" key="1">
    <citation type="submission" date="2016-12" db="EMBL/GenBank/DDBJ databases">
        <title>Real-Time Genomic Investigation Underlying the Public Health Response to a Shiga Toxin-Producing Escherichia Coli O26:H11 Outbreak in a Nursery.</title>
        <authorList>
            <person name="Ferdous M."/>
            <person name="Moran-Gilad J."/>
            <person name="Rossen J.W."/>
            <person name="Gdalevich M."/>
        </authorList>
    </citation>
    <scope>NUCLEOTIDE SEQUENCE [LARGE SCALE GENOMIC DNA]</scope>
    <source>
        <strain evidence="5 6">STEC 514-2</strain>
    </source>
</reference>
<feature type="chain" id="PRO_5014218151" evidence="2">
    <location>
        <begin position="22"/>
        <end position="191"/>
    </location>
</feature>
<evidence type="ECO:0000256" key="1">
    <source>
        <dbReference type="ARBA" id="ARBA00022729"/>
    </source>
</evidence>
<keyword evidence="1 2" id="KW-0732">Signal</keyword>
<dbReference type="Proteomes" id="UP000218543">
    <property type="component" value="Unassembled WGS sequence"/>
</dbReference>
<dbReference type="EMBL" id="AASRHK010000096">
    <property type="protein sequence ID" value="EFF8956848.1"/>
    <property type="molecule type" value="Genomic_DNA"/>
</dbReference>
<dbReference type="PROSITE" id="PS51257">
    <property type="entry name" value="PROKAR_LIPOPROTEIN"/>
    <property type="match status" value="1"/>
</dbReference>
<sequence>MRLLYSAVVLISALLLQGCVAATVVGTAAVGTKAATDPRSVGTQVDDEVLELRVSSALSKDEQIRKEARISEIAYQGRVLLIGQSPDRELSARARQIALGVDGVQEVYNEIRQGTPVSPVIMAGDAWLTTKIRSQLLTSARVKSSSVKVVTENSEVFLLGLVTEQEGRAAADVASRVSGVKRVTTAFSYIR</sequence>
<dbReference type="PANTHER" id="PTHR34606:SF4">
    <property type="entry name" value="OUTER MEMBRANE LIPOPROTEIN DOLP"/>
    <property type="match status" value="1"/>
</dbReference>
<feature type="signal peptide" evidence="2">
    <location>
        <begin position="1"/>
        <end position="21"/>
    </location>
</feature>
<reference evidence="4 7" key="2">
    <citation type="submission" date="2020-02" db="EMBL/GenBank/DDBJ databases">
        <authorList>
            <consortium name="PulseNet: The National Subtyping Network for Foodborne Disease Surveillance"/>
            <person name="Tarr C.L."/>
            <person name="Trees E."/>
            <person name="Katz L.S."/>
            <person name="Carleton-Romer H.A."/>
            <person name="Stroika S."/>
            <person name="Kucerova Z."/>
            <person name="Roache K.F."/>
            <person name="Sabol A.L."/>
            <person name="Besser J."/>
            <person name="Gerner-Smidt P."/>
        </authorList>
    </citation>
    <scope>NUCLEOTIDE SEQUENCE [LARGE SCALE GENOMIC DNA]</scope>
    <source>
        <strain evidence="4 7">PNUSAE005278</strain>
    </source>
</reference>
<organism evidence="5 6">
    <name type="scientific">Escherichia coli</name>
    <dbReference type="NCBI Taxonomy" id="562"/>
    <lineage>
        <taxon>Bacteria</taxon>
        <taxon>Pseudomonadati</taxon>
        <taxon>Pseudomonadota</taxon>
        <taxon>Gammaproteobacteria</taxon>
        <taxon>Enterobacterales</taxon>
        <taxon>Enterobacteriaceae</taxon>
        <taxon>Escherichia</taxon>
    </lineage>
</organism>
<dbReference type="RefSeq" id="WP_001562725.1">
    <property type="nucleotide sequence ID" value="NZ_AP024130.1"/>
</dbReference>
<dbReference type="AlphaFoldDB" id="A0A085P009"/>
<dbReference type="NCBIfam" id="NF008247">
    <property type="entry name" value="PRK11023.1"/>
    <property type="match status" value="1"/>
</dbReference>
<evidence type="ECO:0000313" key="4">
    <source>
        <dbReference type="EMBL" id="EFF8956848.1"/>
    </source>
</evidence>
<dbReference type="EMBL" id="MRVZ01000057">
    <property type="protein sequence ID" value="PAU21491.1"/>
    <property type="molecule type" value="Genomic_DNA"/>
</dbReference>
<evidence type="ECO:0000313" key="6">
    <source>
        <dbReference type="Proteomes" id="UP000218543"/>
    </source>
</evidence>
<feature type="domain" description="BON" evidence="3">
    <location>
        <begin position="124"/>
        <end position="191"/>
    </location>
</feature>
<comment type="caution">
    <text evidence="5">The sequence shown here is derived from an EMBL/GenBank/DDBJ whole genome shotgun (WGS) entry which is preliminary data.</text>
</comment>
<evidence type="ECO:0000313" key="7">
    <source>
        <dbReference type="Proteomes" id="UP000524010"/>
    </source>
</evidence>
<dbReference type="InterPro" id="IPR051686">
    <property type="entry name" value="Lipoprotein_DolP"/>
</dbReference>
<dbReference type="PROSITE" id="PS50914">
    <property type="entry name" value="BON"/>
    <property type="match status" value="2"/>
</dbReference>
<dbReference type="InterPro" id="IPR007055">
    <property type="entry name" value="BON_dom"/>
</dbReference>
<evidence type="ECO:0000313" key="5">
    <source>
        <dbReference type="EMBL" id="PAU21491.1"/>
    </source>
</evidence>
<feature type="domain" description="BON" evidence="3">
    <location>
        <begin position="46"/>
        <end position="115"/>
    </location>
</feature>
<dbReference type="PANTHER" id="PTHR34606">
    <property type="entry name" value="BON DOMAIN-CONTAINING PROTEIN"/>
    <property type="match status" value="1"/>
</dbReference>
<evidence type="ECO:0000259" key="3">
    <source>
        <dbReference type="PROSITE" id="PS50914"/>
    </source>
</evidence>
<name>A0A085P009_ECOLX</name>
<evidence type="ECO:0000256" key="2">
    <source>
        <dbReference type="SAM" id="SignalP"/>
    </source>
</evidence>
<dbReference type="Proteomes" id="UP000524010">
    <property type="component" value="Unassembled WGS sequence"/>
</dbReference>
<keyword evidence="4" id="KW-0449">Lipoprotein</keyword>
<protein>
    <submittedName>
        <fullName evidence="4">Divisome-associated lipoprotein YraP</fullName>
    </submittedName>
    <submittedName>
        <fullName evidence="5">Osmotically-inducible protein OsmY</fullName>
    </submittedName>
</protein>
<proteinExistence type="predicted"/>
<accession>A0A085P009</accession>
<dbReference type="InterPro" id="IPR014004">
    <property type="entry name" value="Transpt-assoc_nodulatn_dom_bac"/>
</dbReference>
<gene>
    <name evidence="4" type="primary">yraP</name>
    <name evidence="4" type="ORF">BTB68_004921</name>
    <name evidence="5" type="ORF">BTQ06_16990</name>
</gene>
<dbReference type="Pfam" id="PF04972">
    <property type="entry name" value="BON"/>
    <property type="match status" value="2"/>
</dbReference>